<dbReference type="EC" id="2.7.1.170" evidence="1"/>
<evidence type="ECO:0000313" key="4">
    <source>
        <dbReference type="Proteomes" id="UP000054735"/>
    </source>
</evidence>
<dbReference type="RefSeq" id="WP_058522957.1">
    <property type="nucleotide sequence ID" value="NZ_CAAAHV010000012.1"/>
</dbReference>
<evidence type="ECO:0000313" key="3">
    <source>
        <dbReference type="EMBL" id="STX31692.1"/>
    </source>
</evidence>
<dbReference type="Gene3D" id="3.30.420.40">
    <property type="match status" value="2"/>
</dbReference>
<dbReference type="PANTHER" id="PTHR30605:SF0">
    <property type="entry name" value="ANHYDRO-N-ACETYLMURAMIC ACID KINASE"/>
    <property type="match status" value="1"/>
</dbReference>
<dbReference type="GO" id="GO:0097175">
    <property type="term" value="P:1,6-anhydro-N-acetyl-beta-muramic acid catabolic process"/>
    <property type="evidence" value="ECO:0007669"/>
    <property type="project" value="UniProtKB-UniRule"/>
</dbReference>
<dbReference type="GO" id="GO:0006040">
    <property type="term" value="P:amino sugar metabolic process"/>
    <property type="evidence" value="ECO:0007669"/>
    <property type="project" value="InterPro"/>
</dbReference>
<dbReference type="GO" id="GO:0009254">
    <property type="term" value="P:peptidoglycan turnover"/>
    <property type="evidence" value="ECO:0007669"/>
    <property type="project" value="UniProtKB-UniRule"/>
</dbReference>
<feature type="binding site" evidence="1">
    <location>
        <begin position="10"/>
        <end position="17"/>
    </location>
    <ligand>
        <name>ATP</name>
        <dbReference type="ChEBI" id="CHEBI:30616"/>
    </ligand>
</feature>
<evidence type="ECO:0000313" key="2">
    <source>
        <dbReference type="EMBL" id="KTC74393.1"/>
    </source>
</evidence>
<dbReference type="NCBIfam" id="NF007139">
    <property type="entry name" value="PRK09585.1-3"/>
    <property type="match status" value="1"/>
</dbReference>
<sequence>MKFYLGLMSGTSMDGIDAAIIDENNNFIDGLTRPYSDQVKNSILSASQGEKKSAAEFNQLHTLIGREFADAAQALIARNQDKRHSIHAIGSHGQTLCHDSSASIPYTVQFGCAHTIAENTGISVVADFRTRDLIVGGEGAPFAPAYHQEIFKQLGTPLAVVNIGGISNITCLFNKTEVTGFDLGPGNCLMDQWIRHHLGRSYDHGGEWAQGGKPIPELIEQLMQDTYFKRPSPKSIGKEYFTIDWLKRCLQADYNPQDVQASLLFLTAKTIALGIKDAFKEPVTALICGGGAHNDALMQHLQELLFDCTVKTSNDFNVHADYIEAMMFAWFAAKTINHIPSNLKSITGAKYPAVLGAIYPAGIDKRNTNGCNVPFDSTLRTLV</sequence>
<evidence type="ECO:0000313" key="5">
    <source>
        <dbReference type="Proteomes" id="UP000255066"/>
    </source>
</evidence>
<gene>
    <name evidence="1 3" type="primary">anmK</name>
    <name evidence="2" type="ORF">Lbir_0858</name>
    <name evidence="3" type="ORF">NCTC12437_01466</name>
</gene>
<dbReference type="UniPathway" id="UPA00343"/>
<evidence type="ECO:0000256" key="1">
    <source>
        <dbReference type="HAMAP-Rule" id="MF_01270"/>
    </source>
</evidence>
<dbReference type="Pfam" id="PF03702">
    <property type="entry name" value="AnmK"/>
    <property type="match status" value="1"/>
</dbReference>
<dbReference type="InterPro" id="IPR005338">
    <property type="entry name" value="Anhydro_N_Ac-Mur_kinase"/>
</dbReference>
<reference evidence="3 5" key="2">
    <citation type="submission" date="2018-06" db="EMBL/GenBank/DDBJ databases">
        <authorList>
            <consortium name="Pathogen Informatics"/>
            <person name="Doyle S."/>
        </authorList>
    </citation>
    <scope>NUCLEOTIDE SEQUENCE [LARGE SCALE GENOMIC DNA]</scope>
    <source>
        <strain evidence="3 5">NCTC12437</strain>
    </source>
</reference>
<comment type="pathway">
    <text evidence="1">Amino-sugar metabolism; 1,6-anhydro-N-acetylmuramate degradation.</text>
</comment>
<keyword evidence="1" id="KW-0547">Nucleotide-binding</keyword>
<dbReference type="Proteomes" id="UP000054735">
    <property type="component" value="Unassembled WGS sequence"/>
</dbReference>
<organism evidence="3 5">
    <name type="scientific">Legionella birminghamensis</name>
    <dbReference type="NCBI Taxonomy" id="28083"/>
    <lineage>
        <taxon>Bacteria</taxon>
        <taxon>Pseudomonadati</taxon>
        <taxon>Pseudomonadota</taxon>
        <taxon>Gammaproteobacteria</taxon>
        <taxon>Legionellales</taxon>
        <taxon>Legionellaceae</taxon>
        <taxon>Legionella</taxon>
    </lineage>
</organism>
<comment type="similarity">
    <text evidence="1">Belongs to the anhydro-N-acetylmuramic acid kinase family.</text>
</comment>
<reference evidence="2 4" key="1">
    <citation type="submission" date="2015-11" db="EMBL/GenBank/DDBJ databases">
        <title>Genomic analysis of 38 Legionella species identifies large and diverse effector repertoires.</title>
        <authorList>
            <person name="Burstein D."/>
            <person name="Amaro F."/>
            <person name="Zusman T."/>
            <person name="Lifshitz Z."/>
            <person name="Cohen O."/>
            <person name="Gilbert J.A."/>
            <person name="Pupko T."/>
            <person name="Shuman H.A."/>
            <person name="Segal G."/>
        </authorList>
    </citation>
    <scope>NUCLEOTIDE SEQUENCE [LARGE SCALE GENOMIC DNA]</scope>
    <source>
        <strain evidence="2 4">CDC#1407-AL-14</strain>
    </source>
</reference>
<keyword evidence="1 3" id="KW-0808">Transferase</keyword>
<dbReference type="GO" id="GO:0016301">
    <property type="term" value="F:kinase activity"/>
    <property type="evidence" value="ECO:0007669"/>
    <property type="project" value="UniProtKB-KW"/>
</dbReference>
<name>A0A378IA67_9GAMM</name>
<comment type="function">
    <text evidence="1">Catalyzes the specific phosphorylation of 1,6-anhydro-N-acetylmuramic acid (anhMurNAc) with the simultaneous cleavage of the 1,6-anhydro ring, generating MurNAc-6-P. Is required for the utilization of anhMurNAc either imported from the medium or derived from its own cell wall murein, and thus plays a role in cell wall recycling.</text>
</comment>
<dbReference type="GO" id="GO:0016773">
    <property type="term" value="F:phosphotransferase activity, alcohol group as acceptor"/>
    <property type="evidence" value="ECO:0007669"/>
    <property type="project" value="UniProtKB-UniRule"/>
</dbReference>
<dbReference type="PANTHER" id="PTHR30605">
    <property type="entry name" value="ANHYDRO-N-ACETYLMURAMIC ACID KINASE"/>
    <property type="match status" value="1"/>
</dbReference>
<proteinExistence type="inferred from homology"/>
<dbReference type="GO" id="GO:0005524">
    <property type="term" value="F:ATP binding"/>
    <property type="evidence" value="ECO:0007669"/>
    <property type="project" value="UniProtKB-UniRule"/>
</dbReference>
<protein>
    <recommendedName>
        <fullName evidence="1">Anhydro-N-acetylmuramic acid kinase</fullName>
        <ecNumber evidence="1">2.7.1.170</ecNumber>
    </recommendedName>
    <alternativeName>
        <fullName evidence="1">AnhMurNAc kinase</fullName>
    </alternativeName>
</protein>
<dbReference type="EMBL" id="UGNW01000001">
    <property type="protein sequence ID" value="STX31692.1"/>
    <property type="molecule type" value="Genomic_DNA"/>
</dbReference>
<dbReference type="Proteomes" id="UP000255066">
    <property type="component" value="Unassembled WGS sequence"/>
</dbReference>
<dbReference type="UniPathway" id="UPA00544"/>
<dbReference type="SUPFAM" id="SSF53067">
    <property type="entry name" value="Actin-like ATPase domain"/>
    <property type="match status" value="1"/>
</dbReference>
<comment type="pathway">
    <text evidence="1">Cell wall biogenesis; peptidoglycan recycling.</text>
</comment>
<keyword evidence="1" id="KW-0119">Carbohydrate metabolism</keyword>
<dbReference type="HAMAP" id="MF_01270">
    <property type="entry name" value="AnhMurNAc_kinase"/>
    <property type="match status" value="1"/>
</dbReference>
<dbReference type="EMBL" id="LNXT01000010">
    <property type="protein sequence ID" value="KTC74393.1"/>
    <property type="molecule type" value="Genomic_DNA"/>
</dbReference>
<dbReference type="AlphaFoldDB" id="A0A378IA67"/>
<dbReference type="InterPro" id="IPR043129">
    <property type="entry name" value="ATPase_NBD"/>
</dbReference>
<keyword evidence="4" id="KW-1185">Reference proteome</keyword>
<comment type="catalytic activity">
    <reaction evidence="1">
        <text>1,6-anhydro-N-acetyl-beta-muramate + ATP + H2O = N-acetyl-D-muramate 6-phosphate + ADP + H(+)</text>
        <dbReference type="Rhea" id="RHEA:24952"/>
        <dbReference type="ChEBI" id="CHEBI:15377"/>
        <dbReference type="ChEBI" id="CHEBI:15378"/>
        <dbReference type="ChEBI" id="CHEBI:30616"/>
        <dbReference type="ChEBI" id="CHEBI:58690"/>
        <dbReference type="ChEBI" id="CHEBI:58722"/>
        <dbReference type="ChEBI" id="CHEBI:456216"/>
        <dbReference type="EC" id="2.7.1.170"/>
    </reaction>
</comment>
<keyword evidence="1 3" id="KW-0418">Kinase</keyword>
<accession>A0A378IA67</accession>
<dbReference type="OrthoDB" id="9763949at2"/>
<dbReference type="STRING" id="28083.Lbir_0858"/>
<keyword evidence="1" id="KW-0067">ATP-binding</keyword>
<dbReference type="CDD" id="cd24050">
    <property type="entry name" value="ASKHA_NBD_ANMK"/>
    <property type="match status" value="1"/>
</dbReference>